<keyword evidence="2" id="KW-1185">Reference proteome</keyword>
<gene>
    <name evidence="1" type="ORF">BAMA_18240</name>
</gene>
<dbReference type="EMBL" id="JOTN01000042">
    <property type="protein sequence ID" value="KEK17152.1"/>
    <property type="molecule type" value="Genomic_DNA"/>
</dbReference>
<reference evidence="1 2" key="1">
    <citation type="submission" date="2014-06" db="EMBL/GenBank/DDBJ databases">
        <title>Draft genome sequence of Bacillus manliponensis JCM 15802 (MCCC 1A00708).</title>
        <authorList>
            <person name="Lai Q."/>
            <person name="Liu Y."/>
            <person name="Shao Z."/>
        </authorList>
    </citation>
    <scope>NUCLEOTIDE SEQUENCE [LARGE SCALE GENOMIC DNA]</scope>
    <source>
        <strain evidence="1 2">JCM 15802</strain>
    </source>
</reference>
<accession>A0A073JSA9</accession>
<sequence length="86" mass="10276">MEQLTIFDAVDETKTKLYEVFEKFGMDHIIQSYHMYKDYYGEVKYFYVRTAENIIIDMCISTDSKLFAIHEHFNEGSIKKVFTGRL</sequence>
<evidence type="ECO:0000313" key="1">
    <source>
        <dbReference type="EMBL" id="KEK17152.1"/>
    </source>
</evidence>
<dbReference type="RefSeq" id="WP_034644110.1">
    <property type="nucleotide sequence ID" value="NZ_CBCSJC010000040.1"/>
</dbReference>
<organism evidence="1 2">
    <name type="scientific">Bacillus manliponensis</name>
    <dbReference type="NCBI Taxonomy" id="574376"/>
    <lineage>
        <taxon>Bacteria</taxon>
        <taxon>Bacillati</taxon>
        <taxon>Bacillota</taxon>
        <taxon>Bacilli</taxon>
        <taxon>Bacillales</taxon>
        <taxon>Bacillaceae</taxon>
        <taxon>Bacillus</taxon>
        <taxon>Bacillus cereus group</taxon>
    </lineage>
</organism>
<name>A0A073JSA9_9BACI</name>
<dbReference type="AlphaFoldDB" id="A0A073JSA9"/>
<comment type="caution">
    <text evidence="1">The sequence shown here is derived from an EMBL/GenBank/DDBJ whole genome shotgun (WGS) entry which is preliminary data.</text>
</comment>
<evidence type="ECO:0000313" key="2">
    <source>
        <dbReference type="Proteomes" id="UP000027822"/>
    </source>
</evidence>
<dbReference type="Proteomes" id="UP000027822">
    <property type="component" value="Unassembled WGS sequence"/>
</dbReference>
<dbReference type="OrthoDB" id="2935389at2"/>
<dbReference type="STRING" id="574376.BAMA_18240"/>
<protein>
    <submittedName>
        <fullName evidence="1">Uncharacterized protein</fullName>
    </submittedName>
</protein>
<proteinExistence type="predicted"/>